<evidence type="ECO:0000313" key="14">
    <source>
        <dbReference type="Proteomes" id="UP000271683"/>
    </source>
</evidence>
<evidence type="ECO:0000256" key="2">
    <source>
        <dbReference type="ARBA" id="ARBA00022801"/>
    </source>
</evidence>
<feature type="binding site" evidence="9">
    <location>
        <position position="113"/>
    </location>
    <ligand>
        <name>substrate</name>
    </ligand>
</feature>
<feature type="active site" description="Proton donor" evidence="8 10">
    <location>
        <position position="188"/>
    </location>
</feature>
<dbReference type="AlphaFoldDB" id="A0A3N1GIY9"/>
<dbReference type="Pfam" id="PF01341">
    <property type="entry name" value="Glyco_hydro_6"/>
    <property type="match status" value="1"/>
</dbReference>
<evidence type="ECO:0000256" key="4">
    <source>
        <dbReference type="ARBA" id="ARBA00023157"/>
    </source>
</evidence>
<dbReference type="GO" id="GO:0030245">
    <property type="term" value="P:cellulose catabolic process"/>
    <property type="evidence" value="ECO:0007669"/>
    <property type="project" value="UniProtKB-KW"/>
</dbReference>
<name>A0A3N1GIY9_9ACTN</name>
<feature type="transmembrane region" description="Helical" evidence="12">
    <location>
        <begin position="20"/>
        <end position="42"/>
    </location>
</feature>
<keyword evidence="1" id="KW-0732">Signal</keyword>
<dbReference type="InterPro" id="IPR016288">
    <property type="entry name" value="Beta_cellobiohydrolase"/>
</dbReference>
<dbReference type="Proteomes" id="UP000271683">
    <property type="component" value="Unassembled WGS sequence"/>
</dbReference>
<reference evidence="13 14" key="1">
    <citation type="submission" date="2018-11" db="EMBL/GenBank/DDBJ databases">
        <title>Sequencing the genomes of 1000 actinobacteria strains.</title>
        <authorList>
            <person name="Klenk H.-P."/>
        </authorList>
    </citation>
    <scope>NUCLEOTIDE SEQUENCE [LARGE SCALE GENOMIC DNA]</scope>
    <source>
        <strain evidence="13 14">DSM 43634</strain>
    </source>
</reference>
<feature type="binding site" evidence="9">
    <location>
        <position position="306"/>
    </location>
    <ligand>
        <name>substrate</name>
    </ligand>
</feature>
<dbReference type="SUPFAM" id="SSF51989">
    <property type="entry name" value="Glycosyl hydrolases family 6, cellulases"/>
    <property type="match status" value="1"/>
</dbReference>
<comment type="similarity">
    <text evidence="11">Belongs to the glycosyl hydrolase family 6.</text>
</comment>
<evidence type="ECO:0000256" key="9">
    <source>
        <dbReference type="PIRSR" id="PIRSR001100-2"/>
    </source>
</evidence>
<feature type="binding site" evidence="9">
    <location>
        <position position="334"/>
    </location>
    <ligand>
        <name>substrate</name>
    </ligand>
</feature>
<dbReference type="EC" id="3.2.1.-" evidence="11"/>
<evidence type="ECO:0000256" key="8">
    <source>
        <dbReference type="PIRSR" id="PIRSR001100-1"/>
    </source>
</evidence>
<keyword evidence="12" id="KW-0812">Transmembrane</keyword>
<evidence type="ECO:0000256" key="5">
    <source>
        <dbReference type="ARBA" id="ARBA00023277"/>
    </source>
</evidence>
<feature type="binding site" evidence="9">
    <location>
        <position position="338"/>
    </location>
    <ligand>
        <name>substrate</name>
    </ligand>
</feature>
<dbReference type="InterPro" id="IPR036434">
    <property type="entry name" value="Beta_cellobiohydrolase_sf"/>
</dbReference>
<dbReference type="PANTHER" id="PTHR34876:SF4">
    <property type="entry name" value="1,4-BETA-D-GLUCAN CELLOBIOHYDROLASE C-RELATED"/>
    <property type="match status" value="1"/>
</dbReference>
<dbReference type="GO" id="GO:0004553">
    <property type="term" value="F:hydrolase activity, hydrolyzing O-glycosyl compounds"/>
    <property type="evidence" value="ECO:0007669"/>
    <property type="project" value="InterPro"/>
</dbReference>
<feature type="binding site" evidence="9">
    <location>
        <position position="234"/>
    </location>
    <ligand>
        <name>substrate</name>
    </ligand>
</feature>
<keyword evidence="4" id="KW-1015">Disulfide bond</keyword>
<sequence>MSRHARPRGLSARGLLSRGVWPLAAAGLSLVLVITAIVVLSLRGEDSPVVTGPAAVSVPGPAASGADGGLAGQQLYADPKGAAAEQVRAWESAGRTADAARIRKIADQPVATWFADESAGYADRVRQLVTAATTAGRLPVLTLYHIPNRDCSGQSAGGAADATAYRTWVRAIAAALRGHRAVIVLEPDAIAQAVEGCLDDRAAKERYALLAEAIGALRENPGVLVYLDAGNPTWITDPSRMLAALRSSGIARASGFALNVANFETTADNVAYGTRLSGLLGGAHFVVDTSRNGNGPARKGAGNKHWCNPPGRALGDPPTTRTGVPLADAYLWVKRPGESDGACGNGAPPAGQWWPEYALGLIR</sequence>
<keyword evidence="12" id="KW-1133">Transmembrane helix</keyword>
<evidence type="ECO:0000256" key="11">
    <source>
        <dbReference type="RuleBase" id="RU361186"/>
    </source>
</evidence>
<gene>
    <name evidence="13" type="ORF">EDD30_2939</name>
</gene>
<feature type="active site" description="Proton acceptor" evidence="8">
    <location>
        <position position="340"/>
    </location>
</feature>
<dbReference type="Gene3D" id="3.20.20.40">
    <property type="entry name" value="1, 4-beta cellobiohydrolase"/>
    <property type="match status" value="1"/>
</dbReference>
<evidence type="ECO:0000256" key="10">
    <source>
        <dbReference type="PROSITE-ProRule" id="PRU10057"/>
    </source>
</evidence>
<protein>
    <recommendedName>
        <fullName evidence="11">Glucanase</fullName>
        <ecNumber evidence="11">3.2.1.-</ecNumber>
    </recommendedName>
</protein>
<evidence type="ECO:0000256" key="1">
    <source>
        <dbReference type="ARBA" id="ARBA00022729"/>
    </source>
</evidence>
<evidence type="ECO:0000313" key="13">
    <source>
        <dbReference type="EMBL" id="ROP30106.1"/>
    </source>
</evidence>
<keyword evidence="7 11" id="KW-0624">Polysaccharide degradation</keyword>
<evidence type="ECO:0000256" key="7">
    <source>
        <dbReference type="ARBA" id="ARBA00023326"/>
    </source>
</evidence>
<keyword evidence="12" id="KW-0472">Membrane</keyword>
<proteinExistence type="inferred from homology"/>
<dbReference type="PANTHER" id="PTHR34876">
    <property type="match status" value="1"/>
</dbReference>
<keyword evidence="3 11" id="KW-0136">Cellulose degradation</keyword>
<dbReference type="PIRSF" id="PIRSF001100">
    <property type="entry name" value="Beta_cellobiohydrolase"/>
    <property type="match status" value="1"/>
</dbReference>
<comment type="caution">
    <text evidence="13">The sequence shown here is derived from an EMBL/GenBank/DDBJ whole genome shotgun (WGS) entry which is preliminary data.</text>
</comment>
<keyword evidence="2 11" id="KW-0378">Hydrolase</keyword>
<feature type="binding site" evidence="9">
    <location>
        <position position="262"/>
    </location>
    <ligand>
        <name>substrate</name>
    </ligand>
</feature>
<dbReference type="OrthoDB" id="309899at2"/>
<keyword evidence="5 11" id="KW-0119">Carbohydrate metabolism</keyword>
<evidence type="ECO:0000256" key="12">
    <source>
        <dbReference type="SAM" id="Phobius"/>
    </source>
</evidence>
<keyword evidence="6 11" id="KW-0326">Glycosidase</keyword>
<accession>A0A3N1GIY9</accession>
<dbReference type="PROSITE" id="PS00656">
    <property type="entry name" value="GLYCOSYL_HYDROL_F6_2"/>
    <property type="match status" value="1"/>
</dbReference>
<organism evidence="13 14">
    <name type="scientific">Couchioplanes caeruleus</name>
    <dbReference type="NCBI Taxonomy" id="56438"/>
    <lineage>
        <taxon>Bacteria</taxon>
        <taxon>Bacillati</taxon>
        <taxon>Actinomycetota</taxon>
        <taxon>Actinomycetes</taxon>
        <taxon>Micromonosporales</taxon>
        <taxon>Micromonosporaceae</taxon>
        <taxon>Couchioplanes</taxon>
    </lineage>
</organism>
<dbReference type="RefSeq" id="WP_084556423.1">
    <property type="nucleotide sequence ID" value="NZ_RJKL01000001.1"/>
</dbReference>
<dbReference type="PRINTS" id="PR00733">
    <property type="entry name" value="GLHYDRLASE6"/>
</dbReference>
<dbReference type="InterPro" id="IPR001524">
    <property type="entry name" value="Glyco_hydro_6_CS"/>
</dbReference>
<evidence type="ECO:0000256" key="3">
    <source>
        <dbReference type="ARBA" id="ARBA00023001"/>
    </source>
</evidence>
<evidence type="ECO:0000256" key="6">
    <source>
        <dbReference type="ARBA" id="ARBA00023295"/>
    </source>
</evidence>
<dbReference type="EMBL" id="RJKL01000001">
    <property type="protein sequence ID" value="ROP30106.1"/>
    <property type="molecule type" value="Genomic_DNA"/>
</dbReference>